<dbReference type="NCBIfam" id="TIGR01783">
    <property type="entry name" value="TonB-siderophor"/>
    <property type="match status" value="1"/>
</dbReference>
<evidence type="ECO:0000256" key="12">
    <source>
        <dbReference type="ARBA" id="ARBA00023170"/>
    </source>
</evidence>
<proteinExistence type="inferred from homology"/>
<evidence type="ECO:0000256" key="6">
    <source>
        <dbReference type="ARBA" id="ARBA00022692"/>
    </source>
</evidence>
<dbReference type="GO" id="GO:0015891">
    <property type="term" value="P:siderophore transport"/>
    <property type="evidence" value="ECO:0007669"/>
    <property type="project" value="InterPro"/>
</dbReference>
<comment type="similarity">
    <text evidence="2 14 15">Belongs to the TonB-dependent receptor family.</text>
</comment>
<dbReference type="InterPro" id="IPR036942">
    <property type="entry name" value="Beta-barrel_TonB_sf"/>
</dbReference>
<dbReference type="InterPro" id="IPR000531">
    <property type="entry name" value="Beta-barrel_TonB"/>
</dbReference>
<dbReference type="EMBL" id="VIWP01000005">
    <property type="protein sequence ID" value="TWF52378.1"/>
    <property type="molecule type" value="Genomic_DNA"/>
</dbReference>
<keyword evidence="11 14" id="KW-0472">Membrane</keyword>
<evidence type="ECO:0000259" key="17">
    <source>
        <dbReference type="Pfam" id="PF07715"/>
    </source>
</evidence>
<evidence type="ECO:0000313" key="18">
    <source>
        <dbReference type="EMBL" id="TWF52378.1"/>
    </source>
</evidence>
<evidence type="ECO:0000259" key="16">
    <source>
        <dbReference type="Pfam" id="PF00593"/>
    </source>
</evidence>
<evidence type="ECO:0000256" key="13">
    <source>
        <dbReference type="ARBA" id="ARBA00023237"/>
    </source>
</evidence>
<keyword evidence="19" id="KW-1185">Reference proteome</keyword>
<reference evidence="18 19" key="1">
    <citation type="submission" date="2019-06" db="EMBL/GenBank/DDBJ databases">
        <title>Sorghum-associated microbial communities from plants grown in Nebraska, USA.</title>
        <authorList>
            <person name="Schachtman D."/>
        </authorList>
    </citation>
    <scope>NUCLEOTIDE SEQUENCE [LARGE SCALE GENOMIC DNA]</scope>
    <source>
        <strain evidence="18 19">1225</strain>
    </source>
</reference>
<evidence type="ECO:0000256" key="7">
    <source>
        <dbReference type="ARBA" id="ARBA00022729"/>
    </source>
</evidence>
<evidence type="ECO:0000256" key="8">
    <source>
        <dbReference type="ARBA" id="ARBA00023004"/>
    </source>
</evidence>
<keyword evidence="10 15" id="KW-0798">TonB box</keyword>
<evidence type="ECO:0000256" key="15">
    <source>
        <dbReference type="RuleBase" id="RU003357"/>
    </source>
</evidence>
<keyword evidence="12 18" id="KW-0675">Receptor</keyword>
<evidence type="ECO:0000256" key="4">
    <source>
        <dbReference type="ARBA" id="ARBA00022452"/>
    </source>
</evidence>
<dbReference type="CDD" id="cd01347">
    <property type="entry name" value="ligand_gated_channel"/>
    <property type="match status" value="1"/>
</dbReference>
<dbReference type="Pfam" id="PF07715">
    <property type="entry name" value="Plug"/>
    <property type="match status" value="1"/>
</dbReference>
<dbReference type="SUPFAM" id="SSF56935">
    <property type="entry name" value="Porins"/>
    <property type="match status" value="1"/>
</dbReference>
<evidence type="ECO:0000256" key="11">
    <source>
        <dbReference type="ARBA" id="ARBA00023136"/>
    </source>
</evidence>
<sequence length="705" mass="76538">MTTTFLIGAYPSFAQEPANQLAPIVLQTEGSIDNTSDTVVAKAARSATKTVTPIAETSQSITTITRKQIDEQNPQTVGESLRYTAGVLSDRDASSRYDSIFLRGFGSFGTTTSYVNYLDGLKLQRGQAFATPSIDPFFLDHVDVLKGPSALLYGQISPGGMVNQVSREPSSVQSNEVRVEGGTDRRFQTGVYSTGPLTDDGTLQYGIGAVGRTSGTRYDDVDERRIGVAPSLKWQPDADTSLVISGYYQRDPEGGYFNSVYPNFLAPAGFGKYLGRDFDIGDPSYDSFDRKQYGIGYRFEHSFNDQVTVRSAFRYTDVDTDMRSLQMSGPISAAGVIPRYAVHSIEDASGYSFDNQAEVKFDTGPAKHTLLAGIDLQHSSSGWQYLMGGATSIDVTNPVYNQPVGPFAPVIDSDQSLRQTGIYLQDQIELGQLRAVLGVRHDWTDQDTDNLLAGTSSDQSSDATSYRAGLLYLFDNGIAPYASYSTSFEPVVGTDASGDAFKPTEAKQYEIGIKYQPTGWNALFTIAAFDIRQQNVLSPGSVPGFSVQQGEVRSRGLEFEARGNVTTNFELIAALSLLDTEVSESTNTGIIGNRPQAVPRAYGSLWGNYTIDSGVLEGLSLGGGVRFVGSSYADDANTIKADGYTLLDAALKYDFGAKRPELKGLEATLNVTNLLDKEYYSSCSSNTYCQWGNGRTVLAGLRYKW</sequence>
<dbReference type="InterPro" id="IPR039426">
    <property type="entry name" value="TonB-dep_rcpt-like"/>
</dbReference>
<evidence type="ECO:0000256" key="14">
    <source>
        <dbReference type="PROSITE-ProRule" id="PRU01360"/>
    </source>
</evidence>
<dbReference type="Pfam" id="PF00593">
    <property type="entry name" value="TonB_dep_Rec_b-barrel"/>
    <property type="match status" value="1"/>
</dbReference>
<dbReference type="GO" id="GO:0009279">
    <property type="term" value="C:cell outer membrane"/>
    <property type="evidence" value="ECO:0007669"/>
    <property type="project" value="UniProtKB-SubCell"/>
</dbReference>
<keyword evidence="6 14" id="KW-0812">Transmembrane</keyword>
<accession>A0A561QPQ5</accession>
<protein>
    <submittedName>
        <fullName evidence="18">Iron complex outermembrane receptor protein</fullName>
    </submittedName>
</protein>
<comment type="subcellular location">
    <subcellularLocation>
        <location evidence="1 14">Cell outer membrane</location>
        <topology evidence="1 14">Multi-pass membrane protein</topology>
    </subcellularLocation>
</comment>
<dbReference type="Gene3D" id="2.40.170.20">
    <property type="entry name" value="TonB-dependent receptor, beta-barrel domain"/>
    <property type="match status" value="1"/>
</dbReference>
<dbReference type="PROSITE" id="PS52016">
    <property type="entry name" value="TONB_DEPENDENT_REC_3"/>
    <property type="match status" value="1"/>
</dbReference>
<dbReference type="PANTHER" id="PTHR32552">
    <property type="entry name" value="FERRICHROME IRON RECEPTOR-RELATED"/>
    <property type="match status" value="1"/>
</dbReference>
<keyword evidence="3 14" id="KW-0813">Transport</keyword>
<feature type="domain" description="TonB-dependent receptor-like beta-barrel" evidence="16">
    <location>
        <begin position="234"/>
        <end position="674"/>
    </location>
</feature>
<evidence type="ECO:0000256" key="5">
    <source>
        <dbReference type="ARBA" id="ARBA00022496"/>
    </source>
</evidence>
<keyword evidence="13 14" id="KW-0998">Cell outer membrane</keyword>
<keyword evidence="4 14" id="KW-1134">Transmembrane beta strand</keyword>
<gene>
    <name evidence="18" type="ORF">FHW37_105482</name>
</gene>
<name>A0A561QPQ5_9HYPH</name>
<evidence type="ECO:0000256" key="10">
    <source>
        <dbReference type="ARBA" id="ARBA00023077"/>
    </source>
</evidence>
<dbReference type="GO" id="GO:0015344">
    <property type="term" value="F:siderophore uptake transmembrane transporter activity"/>
    <property type="evidence" value="ECO:0007669"/>
    <property type="project" value="TreeGrafter"/>
</dbReference>
<feature type="domain" description="TonB-dependent receptor plug" evidence="17">
    <location>
        <begin position="54"/>
        <end position="160"/>
    </location>
</feature>
<dbReference type="PANTHER" id="PTHR32552:SF68">
    <property type="entry name" value="FERRICHROME OUTER MEMBRANE TRANSPORTER_PHAGE RECEPTOR"/>
    <property type="match status" value="1"/>
</dbReference>
<keyword evidence="5" id="KW-0410">Iron transport</keyword>
<dbReference type="Proteomes" id="UP000320653">
    <property type="component" value="Unassembled WGS sequence"/>
</dbReference>
<dbReference type="GO" id="GO:0038023">
    <property type="term" value="F:signaling receptor activity"/>
    <property type="evidence" value="ECO:0007669"/>
    <property type="project" value="InterPro"/>
</dbReference>
<evidence type="ECO:0000256" key="1">
    <source>
        <dbReference type="ARBA" id="ARBA00004571"/>
    </source>
</evidence>
<dbReference type="AlphaFoldDB" id="A0A561QPQ5"/>
<dbReference type="Gene3D" id="2.170.130.10">
    <property type="entry name" value="TonB-dependent receptor, plug domain"/>
    <property type="match status" value="1"/>
</dbReference>
<organism evidence="18 19">
    <name type="scientific">Neorhizobium alkalisoli</name>
    <dbReference type="NCBI Taxonomy" id="528178"/>
    <lineage>
        <taxon>Bacteria</taxon>
        <taxon>Pseudomonadati</taxon>
        <taxon>Pseudomonadota</taxon>
        <taxon>Alphaproteobacteria</taxon>
        <taxon>Hyphomicrobiales</taxon>
        <taxon>Rhizobiaceae</taxon>
        <taxon>Rhizobium/Agrobacterium group</taxon>
        <taxon>Neorhizobium</taxon>
    </lineage>
</organism>
<dbReference type="OrthoDB" id="9760333at2"/>
<dbReference type="RefSeq" id="WP_145640098.1">
    <property type="nucleotide sequence ID" value="NZ_VIWP01000005.1"/>
</dbReference>
<dbReference type="FunFam" id="2.40.170.20:FF:000005">
    <property type="entry name" value="TonB-dependent siderophore receptor"/>
    <property type="match status" value="1"/>
</dbReference>
<dbReference type="InterPro" id="IPR010105">
    <property type="entry name" value="TonB_sidphr_rcpt"/>
</dbReference>
<keyword evidence="9" id="KW-0406">Ion transport</keyword>
<evidence type="ECO:0000256" key="2">
    <source>
        <dbReference type="ARBA" id="ARBA00009810"/>
    </source>
</evidence>
<keyword evidence="7" id="KW-0732">Signal</keyword>
<evidence type="ECO:0000313" key="19">
    <source>
        <dbReference type="Proteomes" id="UP000320653"/>
    </source>
</evidence>
<evidence type="ECO:0000256" key="9">
    <source>
        <dbReference type="ARBA" id="ARBA00023065"/>
    </source>
</evidence>
<dbReference type="InterPro" id="IPR012910">
    <property type="entry name" value="Plug_dom"/>
</dbReference>
<evidence type="ECO:0000256" key="3">
    <source>
        <dbReference type="ARBA" id="ARBA00022448"/>
    </source>
</evidence>
<keyword evidence="8" id="KW-0408">Iron</keyword>
<comment type="caution">
    <text evidence="18">The sequence shown here is derived from an EMBL/GenBank/DDBJ whole genome shotgun (WGS) entry which is preliminary data.</text>
</comment>
<dbReference type="InterPro" id="IPR037066">
    <property type="entry name" value="Plug_dom_sf"/>
</dbReference>